<name>A0A6J5DGI9_9BURK</name>
<proteinExistence type="predicted"/>
<reference evidence="1 2" key="1">
    <citation type="submission" date="2020-04" db="EMBL/GenBank/DDBJ databases">
        <authorList>
            <person name="De Canck E."/>
        </authorList>
    </citation>
    <scope>NUCLEOTIDE SEQUENCE [LARGE SCALE GENOMIC DNA]</scope>
    <source>
        <strain evidence="1 2">LMG 29739</strain>
    </source>
</reference>
<evidence type="ECO:0000313" key="1">
    <source>
        <dbReference type="EMBL" id="CAB3753003.1"/>
    </source>
</evidence>
<evidence type="ECO:0000313" key="2">
    <source>
        <dbReference type="Proteomes" id="UP000494329"/>
    </source>
</evidence>
<dbReference type="Proteomes" id="UP000494329">
    <property type="component" value="Unassembled WGS sequence"/>
</dbReference>
<dbReference type="AlphaFoldDB" id="A0A6J5DGI9"/>
<protein>
    <submittedName>
        <fullName evidence="1">Uncharacterized protein</fullName>
    </submittedName>
</protein>
<sequence length="119" mass="13226">MKTIRLKRDGVTVRVSVAPSTLIVDAQCGWFAEPMTEYREHGGALAGVDRPEQTPLAKALIAAAVDRAMRRPARSAFDRLCDELHAERQARQCAGKPLRMALAPRRSRAARRIIFFKGV</sequence>
<dbReference type="RefSeq" id="WP_175110375.1">
    <property type="nucleotide sequence ID" value="NZ_CADIKF010000009.1"/>
</dbReference>
<dbReference type="EMBL" id="CADIKF010000009">
    <property type="protein sequence ID" value="CAB3753003.1"/>
    <property type="molecule type" value="Genomic_DNA"/>
</dbReference>
<accession>A0A6J5DGI9</accession>
<gene>
    <name evidence="1" type="ORF">LMG29739_01640</name>
</gene>
<keyword evidence="2" id="KW-1185">Reference proteome</keyword>
<organism evidence="1 2">
    <name type="scientific">Paraburkholderia solisilvae</name>
    <dbReference type="NCBI Taxonomy" id="624376"/>
    <lineage>
        <taxon>Bacteria</taxon>
        <taxon>Pseudomonadati</taxon>
        <taxon>Pseudomonadota</taxon>
        <taxon>Betaproteobacteria</taxon>
        <taxon>Burkholderiales</taxon>
        <taxon>Burkholderiaceae</taxon>
        <taxon>Paraburkholderia</taxon>
    </lineage>
</organism>